<keyword evidence="3" id="KW-1185">Reference proteome</keyword>
<dbReference type="EMBL" id="QICL01000003">
    <property type="protein sequence ID" value="PXV67552.1"/>
    <property type="molecule type" value="Genomic_DNA"/>
</dbReference>
<name>A0A2V3PU88_9BACT</name>
<feature type="chain" id="PRO_5016009982" evidence="1">
    <location>
        <begin position="20"/>
        <end position="210"/>
    </location>
</feature>
<dbReference type="Proteomes" id="UP000247973">
    <property type="component" value="Unassembled WGS sequence"/>
</dbReference>
<dbReference type="RefSeq" id="WP_110309682.1">
    <property type="nucleotide sequence ID" value="NZ_QICL01000003.1"/>
</dbReference>
<dbReference type="AlphaFoldDB" id="A0A2V3PU88"/>
<comment type="caution">
    <text evidence="2">The sequence shown here is derived from an EMBL/GenBank/DDBJ whole genome shotgun (WGS) entry which is preliminary data.</text>
</comment>
<dbReference type="InterPro" id="IPR021670">
    <property type="entry name" value="DUF3256"/>
</dbReference>
<gene>
    <name evidence="2" type="ORF">CLV62_103225</name>
</gene>
<protein>
    <submittedName>
        <fullName evidence="2">Uncharacterized protein DUF3256</fullName>
    </submittedName>
</protein>
<proteinExistence type="predicted"/>
<sequence>MKKIVYIISLFFLGLAAHAQNIAPLVIGMPDNMLIGVTLEQRKQLIVPEKDTAGAVIVNAVGDTVKRLGFTDDYIALQTSKVGTLQVKLLSLVNNSQIIGVITTVCGPACDSRIDFYTTDWNPLGQPDLFPPITKDTFLKNDIDRTSDDFLNAYASLDMTPVKLEFSPSDKNVTAIYDIKNYLSKDDYEILKPFLKDTPQVYTWDKFAYK</sequence>
<accession>A0A2V3PU88</accession>
<evidence type="ECO:0000313" key="2">
    <source>
        <dbReference type="EMBL" id="PXV67552.1"/>
    </source>
</evidence>
<keyword evidence="1" id="KW-0732">Signal</keyword>
<evidence type="ECO:0000313" key="3">
    <source>
        <dbReference type="Proteomes" id="UP000247973"/>
    </source>
</evidence>
<reference evidence="2 3" key="1">
    <citation type="submission" date="2018-03" db="EMBL/GenBank/DDBJ databases">
        <title>Genomic Encyclopedia of Archaeal and Bacterial Type Strains, Phase II (KMG-II): from individual species to whole genera.</title>
        <authorList>
            <person name="Goeker M."/>
        </authorList>
    </citation>
    <scope>NUCLEOTIDE SEQUENCE [LARGE SCALE GENOMIC DNA]</scope>
    <source>
        <strain evidence="2 3">DSM 100214</strain>
    </source>
</reference>
<evidence type="ECO:0000256" key="1">
    <source>
        <dbReference type="SAM" id="SignalP"/>
    </source>
</evidence>
<organism evidence="2 3">
    <name type="scientific">Dysgonomonas alginatilytica</name>
    <dbReference type="NCBI Taxonomy" id="1605892"/>
    <lineage>
        <taxon>Bacteria</taxon>
        <taxon>Pseudomonadati</taxon>
        <taxon>Bacteroidota</taxon>
        <taxon>Bacteroidia</taxon>
        <taxon>Bacteroidales</taxon>
        <taxon>Dysgonomonadaceae</taxon>
        <taxon>Dysgonomonas</taxon>
    </lineage>
</organism>
<dbReference type="SUPFAM" id="SSF160925">
    <property type="entry name" value="PG1388-like"/>
    <property type="match status" value="1"/>
</dbReference>
<dbReference type="OrthoDB" id="1098697at2"/>
<dbReference type="Pfam" id="PF11644">
    <property type="entry name" value="DUF3256"/>
    <property type="match status" value="1"/>
</dbReference>
<feature type="signal peptide" evidence="1">
    <location>
        <begin position="1"/>
        <end position="19"/>
    </location>
</feature>